<feature type="compositionally biased region" description="Polar residues" evidence="6">
    <location>
        <begin position="349"/>
        <end position="384"/>
    </location>
</feature>
<feature type="compositionally biased region" description="Low complexity" evidence="6">
    <location>
        <begin position="269"/>
        <end position="282"/>
    </location>
</feature>
<keyword evidence="4" id="KW-0862">Zinc</keyword>
<feature type="DNA-binding region" description="Homeobox" evidence="5">
    <location>
        <begin position="203"/>
        <end position="265"/>
    </location>
</feature>
<dbReference type="GO" id="GO:0005634">
    <property type="term" value="C:nucleus"/>
    <property type="evidence" value="ECO:0007669"/>
    <property type="project" value="UniProtKB-SubCell"/>
</dbReference>
<dbReference type="InterPro" id="IPR001356">
    <property type="entry name" value="HD"/>
</dbReference>
<keyword evidence="1 5" id="KW-0238">DNA-binding</keyword>
<keyword evidence="4" id="KW-0863">Zinc-finger</keyword>
<dbReference type="InterPro" id="IPR013087">
    <property type="entry name" value="Znf_C2H2_type"/>
</dbReference>
<dbReference type="SMART" id="SM00355">
    <property type="entry name" value="ZnF_C2H2"/>
    <property type="match status" value="2"/>
</dbReference>
<dbReference type="PROSITE" id="PS50071">
    <property type="entry name" value="HOMEOBOX_2"/>
    <property type="match status" value="1"/>
</dbReference>
<feature type="compositionally biased region" description="Polar residues" evidence="6">
    <location>
        <begin position="613"/>
        <end position="623"/>
    </location>
</feature>
<evidence type="ECO:0000256" key="2">
    <source>
        <dbReference type="ARBA" id="ARBA00023155"/>
    </source>
</evidence>
<keyword evidence="10" id="KW-1185">Reference proteome</keyword>
<dbReference type="Gene3D" id="1.10.10.60">
    <property type="entry name" value="Homeodomain-like"/>
    <property type="match status" value="1"/>
</dbReference>
<feature type="domain" description="C2H2-type" evidence="8">
    <location>
        <begin position="432"/>
        <end position="460"/>
    </location>
</feature>
<protein>
    <submittedName>
        <fullName evidence="9">Homeobox protein knotted-1-like 7</fullName>
    </submittedName>
</protein>
<evidence type="ECO:0000259" key="8">
    <source>
        <dbReference type="PROSITE" id="PS50157"/>
    </source>
</evidence>
<dbReference type="Pfam" id="PF05920">
    <property type="entry name" value="Homeobox_KN"/>
    <property type="match status" value="1"/>
</dbReference>
<evidence type="ECO:0000256" key="3">
    <source>
        <dbReference type="ARBA" id="ARBA00023242"/>
    </source>
</evidence>
<dbReference type="Pfam" id="PF03221">
    <property type="entry name" value="HTH_Tnp_Tc5"/>
    <property type="match status" value="1"/>
</dbReference>
<dbReference type="PROSITE" id="PS50157">
    <property type="entry name" value="ZINC_FINGER_C2H2_2"/>
    <property type="match status" value="1"/>
</dbReference>
<feature type="compositionally biased region" description="Basic and acidic residues" evidence="6">
    <location>
        <begin position="224"/>
        <end position="243"/>
    </location>
</feature>
<dbReference type="CDD" id="cd00086">
    <property type="entry name" value="homeodomain"/>
    <property type="match status" value="1"/>
</dbReference>
<evidence type="ECO:0000313" key="10">
    <source>
        <dbReference type="Proteomes" id="UP000243797"/>
    </source>
</evidence>
<feature type="compositionally biased region" description="Basic residues" evidence="6">
    <location>
        <begin position="257"/>
        <end position="268"/>
    </location>
</feature>
<feature type="compositionally biased region" description="Polar residues" evidence="6">
    <location>
        <begin position="330"/>
        <end position="342"/>
    </location>
</feature>
<comment type="subcellular location">
    <subcellularLocation>
        <location evidence="5">Nucleus</location>
    </subcellularLocation>
</comment>
<dbReference type="OrthoDB" id="5399138at2759"/>
<organism evidence="9 10">
    <name type="scientific">Sphaceloma murrayae</name>
    <dbReference type="NCBI Taxonomy" id="2082308"/>
    <lineage>
        <taxon>Eukaryota</taxon>
        <taxon>Fungi</taxon>
        <taxon>Dikarya</taxon>
        <taxon>Ascomycota</taxon>
        <taxon>Pezizomycotina</taxon>
        <taxon>Dothideomycetes</taxon>
        <taxon>Dothideomycetidae</taxon>
        <taxon>Myriangiales</taxon>
        <taxon>Elsinoaceae</taxon>
        <taxon>Sphaceloma</taxon>
    </lineage>
</organism>
<sequence>MSASGEVASDFTFEQDLQQLLITELQSNEASLDQSQHDSQADGRAIREATPHDLDCPAHGSDALCTCNAISGLTGLNDLTKFNADGREAEDYANFESWIPTFVKPDQPCDYCRSKGLYCHMYFGKITCTACNSLFRPCSFARITNADASIPDANANHNKYTQHIDTLHTVQEDVCNERGAYTGIKMLRSKANASTPKLDADDSKKPAVRFSRAAVKVLRDWFDANQDHPYPTDEEKEELEKKTNLKSSQITTWLANTRRRSKVGKGPRRSFSPKPSSRSSASQPITVPAAQMAKEWRDLNPFERWQHSPPENEPAPMDAIADAVKTSSFLKNNGQSKSSEPNSLAIERGSSSASFSGKRPQSVTSLETGRESSNSRTGTTSSIAWSHGSSESFGSFNSFGSGLHGKRDRRRKRKVRIPLRKDETIDDKKRIFQCTFCCDTFKTKYDWTRHEKTLHLSLEKWICAPLGPVQTDPHTGVKTCVYCHQDNPSKDHLNSHSHGECESKGLEARTFYRKDHLRQHLRLMHHTTLQPNMESWKASADFINSRCGFCSARFTSWMERNDHLAAHFREGAHMRDWKRCRGLDPDVAANVLNAMPPYLIGMERDSPVPFSASRGTLSHSQTLMPGVRTDDQEGWPESERSIHPVTRDPEKATCWEILTISLGRYVKSQADAGVVVTDDMLQREARRILYESDDSWNQTAADNPEWLDLFKRAHGLDIIPSQLNGIGNVVPEDLELYTDLGMHIPFSVAQKAMTLPPSSGRPVPLPSSEKRLEGFSLTSPLPNAYRSYDEVPISAARAAHFEIQTSNPVIPRDIGQTAPAHWGLAQGEGQVSADLGPLGDELGIGMGMEMSEGMDGMEGVEGITPEEMTRMMDDFGMGGTELAGMGTGTGTQTPSSGLLLTPLTGQMGFTGFQALAPVEQGKHVQEPDPMQWVNEEMMQNQEEEGNVFLAKLNDMNVALARDQQARNMTCGGVLKTLPDQEEFDFGDIQF</sequence>
<feature type="region of interest" description="Disordered" evidence="6">
    <location>
        <begin position="611"/>
        <end position="642"/>
    </location>
</feature>
<evidence type="ECO:0000259" key="7">
    <source>
        <dbReference type="PROSITE" id="PS50071"/>
    </source>
</evidence>
<keyword evidence="3 5" id="KW-0539">Nucleus</keyword>
<dbReference type="GO" id="GO:0006355">
    <property type="term" value="P:regulation of DNA-templated transcription"/>
    <property type="evidence" value="ECO:0007669"/>
    <property type="project" value="InterPro"/>
</dbReference>
<name>A0A2K1QJQ5_9PEZI</name>
<dbReference type="GO" id="GO:0008270">
    <property type="term" value="F:zinc ion binding"/>
    <property type="evidence" value="ECO:0007669"/>
    <property type="project" value="UniProtKB-KW"/>
</dbReference>
<dbReference type="PANTHER" id="PTHR11850">
    <property type="entry name" value="HOMEOBOX PROTEIN TRANSCRIPTION FACTORS"/>
    <property type="match status" value="1"/>
</dbReference>
<reference evidence="9 10" key="1">
    <citation type="submission" date="2017-06" db="EMBL/GenBank/DDBJ databases">
        <title>Draft genome sequence of a variant of Elsinoe murrayae.</title>
        <authorList>
            <person name="Cheng Q."/>
        </authorList>
    </citation>
    <scope>NUCLEOTIDE SEQUENCE [LARGE SCALE GENOMIC DNA]</scope>
    <source>
        <strain evidence="9 10">CQ-2017a</strain>
    </source>
</reference>
<dbReference type="InterPro" id="IPR009057">
    <property type="entry name" value="Homeodomain-like_sf"/>
</dbReference>
<dbReference type="InParanoid" id="A0A2K1QJQ5"/>
<gene>
    <name evidence="9" type="ORF">CAC42_2359</name>
</gene>
<evidence type="ECO:0000256" key="4">
    <source>
        <dbReference type="PROSITE-ProRule" id="PRU00042"/>
    </source>
</evidence>
<dbReference type="InterPro" id="IPR008422">
    <property type="entry name" value="KN_HD"/>
</dbReference>
<dbReference type="PROSITE" id="PS00028">
    <property type="entry name" value="ZINC_FINGER_C2H2_1"/>
    <property type="match status" value="2"/>
</dbReference>
<dbReference type="EMBL" id="NKHZ01000081">
    <property type="protein sequence ID" value="PNS15130.1"/>
    <property type="molecule type" value="Genomic_DNA"/>
</dbReference>
<feature type="compositionally biased region" description="Polar residues" evidence="6">
    <location>
        <begin position="245"/>
        <end position="255"/>
    </location>
</feature>
<proteinExistence type="predicted"/>
<dbReference type="GO" id="GO:0003677">
    <property type="term" value="F:DNA binding"/>
    <property type="evidence" value="ECO:0007669"/>
    <property type="project" value="UniProtKB-UniRule"/>
</dbReference>
<dbReference type="InterPro" id="IPR006600">
    <property type="entry name" value="HTH_CenpB_DNA-bd_dom"/>
</dbReference>
<dbReference type="SUPFAM" id="SSF46689">
    <property type="entry name" value="Homeodomain-like"/>
    <property type="match status" value="1"/>
</dbReference>
<evidence type="ECO:0000313" key="9">
    <source>
        <dbReference type="EMBL" id="PNS15130.1"/>
    </source>
</evidence>
<evidence type="ECO:0000256" key="1">
    <source>
        <dbReference type="ARBA" id="ARBA00023125"/>
    </source>
</evidence>
<dbReference type="Proteomes" id="UP000243797">
    <property type="component" value="Unassembled WGS sequence"/>
</dbReference>
<dbReference type="InterPro" id="IPR050224">
    <property type="entry name" value="TALE_homeobox"/>
</dbReference>
<evidence type="ECO:0000256" key="6">
    <source>
        <dbReference type="SAM" id="MobiDB-lite"/>
    </source>
</evidence>
<feature type="compositionally biased region" description="Basic residues" evidence="6">
    <location>
        <begin position="404"/>
        <end position="415"/>
    </location>
</feature>
<keyword evidence="4" id="KW-0479">Metal-binding</keyword>
<feature type="region of interest" description="Disordered" evidence="6">
    <location>
        <begin position="330"/>
        <end position="384"/>
    </location>
</feature>
<feature type="region of interest" description="Disordered" evidence="6">
    <location>
        <begin position="224"/>
        <end position="286"/>
    </location>
</feature>
<accession>A0A2K1QJQ5</accession>
<feature type="region of interest" description="Disordered" evidence="6">
    <location>
        <begin position="396"/>
        <end position="415"/>
    </location>
</feature>
<dbReference type="SMART" id="SM00389">
    <property type="entry name" value="HOX"/>
    <property type="match status" value="1"/>
</dbReference>
<dbReference type="STRING" id="2082308.A0A2K1QJQ5"/>
<keyword evidence="2 5" id="KW-0371">Homeobox</keyword>
<evidence type="ECO:0000256" key="5">
    <source>
        <dbReference type="PROSITE-ProRule" id="PRU00108"/>
    </source>
</evidence>
<comment type="caution">
    <text evidence="9">The sequence shown here is derived from an EMBL/GenBank/DDBJ whole genome shotgun (WGS) entry which is preliminary data.</text>
</comment>
<feature type="domain" description="Homeobox" evidence="7">
    <location>
        <begin position="201"/>
        <end position="264"/>
    </location>
</feature>
<dbReference type="AlphaFoldDB" id="A0A2K1QJQ5"/>